<reference evidence="2 3" key="1">
    <citation type="submission" date="2019-09" db="EMBL/GenBank/DDBJ databases">
        <title>Bird 10,000 Genomes (B10K) Project - Family phase.</title>
        <authorList>
            <person name="Zhang G."/>
        </authorList>
    </citation>
    <scope>NUCLEOTIDE SEQUENCE [LARGE SCALE GENOMIC DNA]</scope>
    <source>
        <strain evidence="2">B10K-DU-002-03</strain>
        <tissue evidence="2">Muscle</tissue>
    </source>
</reference>
<accession>A0A7L1DGJ8</accession>
<sequence>MDPWVQDGAEAPLEGCPGTECPAGHWSVPEVSSWLVAHGGAAGLAELASAHALSGRVLLRPTEGSLRRLGLSPRSRSRELLRERLRHEIQELRSIAGAEHPPGRG</sequence>
<dbReference type="InterPro" id="IPR013761">
    <property type="entry name" value="SAM/pointed_sf"/>
</dbReference>
<protein>
    <submittedName>
        <fullName evidence="2">AVE protein</fullName>
    </submittedName>
</protein>
<dbReference type="Proteomes" id="UP000553648">
    <property type="component" value="Unassembled WGS sequence"/>
</dbReference>
<evidence type="ECO:0000313" key="2">
    <source>
        <dbReference type="EMBL" id="NXM76014.1"/>
    </source>
</evidence>
<evidence type="ECO:0000313" key="3">
    <source>
        <dbReference type="Proteomes" id="UP000553648"/>
    </source>
</evidence>
<keyword evidence="3" id="KW-1185">Reference proteome</keyword>
<proteinExistence type="predicted"/>
<dbReference type="PROSITE" id="PS50105">
    <property type="entry name" value="SAM_DOMAIN"/>
    <property type="match status" value="1"/>
</dbReference>
<comment type="caution">
    <text evidence="2">The sequence shown here is derived from an EMBL/GenBank/DDBJ whole genome shotgun (WGS) entry which is preliminary data.</text>
</comment>
<gene>
    <name evidence="2" type="primary">Ave</name>
    <name evidence="2" type="ORF">SERLUN_R05727</name>
</gene>
<dbReference type="AlphaFoldDB" id="A0A7L1DGJ8"/>
<feature type="non-terminal residue" evidence="2">
    <location>
        <position position="105"/>
    </location>
</feature>
<evidence type="ECO:0000259" key="1">
    <source>
        <dbReference type="PROSITE" id="PS50105"/>
    </source>
</evidence>
<dbReference type="Gene3D" id="1.10.150.50">
    <property type="entry name" value="Transcription Factor, Ets-1"/>
    <property type="match status" value="1"/>
</dbReference>
<dbReference type="InterPro" id="IPR001660">
    <property type="entry name" value="SAM"/>
</dbReference>
<organism evidence="2 3">
    <name type="scientific">Serilophus lunatus</name>
    <name type="common">silver-breasted broadbill</name>
    <dbReference type="NCBI Taxonomy" id="239386"/>
    <lineage>
        <taxon>Eukaryota</taxon>
        <taxon>Metazoa</taxon>
        <taxon>Chordata</taxon>
        <taxon>Craniata</taxon>
        <taxon>Vertebrata</taxon>
        <taxon>Euteleostomi</taxon>
        <taxon>Archelosauria</taxon>
        <taxon>Archosauria</taxon>
        <taxon>Dinosauria</taxon>
        <taxon>Saurischia</taxon>
        <taxon>Theropoda</taxon>
        <taxon>Coelurosauria</taxon>
        <taxon>Aves</taxon>
        <taxon>Neognathae</taxon>
        <taxon>Neoaves</taxon>
        <taxon>Telluraves</taxon>
        <taxon>Australaves</taxon>
        <taxon>Passeriformes</taxon>
        <taxon>Eurylaimidae</taxon>
        <taxon>Serilophus</taxon>
    </lineage>
</organism>
<name>A0A7L1DGJ8_9PASS</name>
<feature type="non-terminal residue" evidence="2">
    <location>
        <position position="1"/>
    </location>
</feature>
<dbReference type="OrthoDB" id="434324at2759"/>
<dbReference type="EMBL" id="VXBA01004833">
    <property type="protein sequence ID" value="NXM76014.1"/>
    <property type="molecule type" value="Genomic_DNA"/>
</dbReference>
<feature type="domain" description="SAM" evidence="1">
    <location>
        <begin position="26"/>
        <end position="83"/>
    </location>
</feature>
<dbReference type="SUPFAM" id="SSF47769">
    <property type="entry name" value="SAM/Pointed domain"/>
    <property type="match status" value="1"/>
</dbReference>